<dbReference type="AlphaFoldDB" id="A0A7Y2LYF1"/>
<accession>A0A7Y2LYF1</accession>
<gene>
    <name evidence="1" type="ORF">HLA99_00950</name>
</gene>
<proteinExistence type="predicted"/>
<dbReference type="EMBL" id="JABEMB010000001">
    <property type="protein sequence ID" value="NNH02439.1"/>
    <property type="molecule type" value="Genomic_DNA"/>
</dbReference>
<dbReference type="RefSeq" id="WP_167040897.1">
    <property type="nucleotide sequence ID" value="NZ_BAAANA010000003.1"/>
</dbReference>
<keyword evidence="2" id="KW-1185">Reference proteome</keyword>
<sequence>MALVHATRITSQPTPAERVALAIAVRIADVVAWRIQRRADRVAGAVPARTTVQDAAAARDAHRAEAHWLGLR</sequence>
<evidence type="ECO:0000313" key="2">
    <source>
        <dbReference type="Proteomes" id="UP000543598"/>
    </source>
</evidence>
<evidence type="ECO:0000313" key="1">
    <source>
        <dbReference type="EMBL" id="NNH02439.1"/>
    </source>
</evidence>
<name>A0A7Y2LYF1_9MICO</name>
<reference evidence="1 2" key="1">
    <citation type="submission" date="2020-05" db="EMBL/GenBank/DDBJ databases">
        <title>MicrobeNet Type strains.</title>
        <authorList>
            <person name="Nicholson A.C."/>
        </authorList>
    </citation>
    <scope>NUCLEOTIDE SEQUENCE [LARGE SCALE GENOMIC DNA]</scope>
    <source>
        <strain evidence="1 2">JCM 14282</strain>
    </source>
</reference>
<comment type="caution">
    <text evidence="1">The sequence shown here is derived from an EMBL/GenBank/DDBJ whole genome shotgun (WGS) entry which is preliminary data.</text>
</comment>
<dbReference type="Proteomes" id="UP000543598">
    <property type="component" value="Unassembled WGS sequence"/>
</dbReference>
<protein>
    <submittedName>
        <fullName evidence="1">Uncharacterized protein</fullName>
    </submittedName>
</protein>
<organism evidence="1 2">
    <name type="scientific">Microbacterium ulmi</name>
    <dbReference type="NCBI Taxonomy" id="179095"/>
    <lineage>
        <taxon>Bacteria</taxon>
        <taxon>Bacillati</taxon>
        <taxon>Actinomycetota</taxon>
        <taxon>Actinomycetes</taxon>
        <taxon>Micrococcales</taxon>
        <taxon>Microbacteriaceae</taxon>
        <taxon>Microbacterium</taxon>
    </lineage>
</organism>